<evidence type="ECO:0000256" key="1">
    <source>
        <dbReference type="SAM" id="MobiDB-lite"/>
    </source>
</evidence>
<sequence length="90" mass="9639">MSCSLVENAHSFTEWRCVCAAFLSLDAFRGAAGRVFGIQHPAVCMCARRLPNMSSVSPVSRFNPHPAARLCPPPATANTRNGFKDGSSAE</sequence>
<evidence type="ECO:0000313" key="2">
    <source>
        <dbReference type="EMBL" id="KAL1273682.1"/>
    </source>
</evidence>
<feature type="region of interest" description="Disordered" evidence="1">
    <location>
        <begin position="67"/>
        <end position="90"/>
    </location>
</feature>
<comment type="caution">
    <text evidence="2">The sequence shown here is derived from an EMBL/GenBank/DDBJ whole genome shotgun (WGS) entry which is preliminary data.</text>
</comment>
<dbReference type="EMBL" id="JAYMGO010000005">
    <property type="protein sequence ID" value="KAL1273682.1"/>
    <property type="molecule type" value="Genomic_DNA"/>
</dbReference>
<gene>
    <name evidence="2" type="ORF">QQF64_026496</name>
</gene>
<organism evidence="2 3">
    <name type="scientific">Cirrhinus molitorella</name>
    <name type="common">mud carp</name>
    <dbReference type="NCBI Taxonomy" id="172907"/>
    <lineage>
        <taxon>Eukaryota</taxon>
        <taxon>Metazoa</taxon>
        <taxon>Chordata</taxon>
        <taxon>Craniata</taxon>
        <taxon>Vertebrata</taxon>
        <taxon>Euteleostomi</taxon>
        <taxon>Actinopterygii</taxon>
        <taxon>Neopterygii</taxon>
        <taxon>Teleostei</taxon>
        <taxon>Ostariophysi</taxon>
        <taxon>Cypriniformes</taxon>
        <taxon>Cyprinidae</taxon>
        <taxon>Labeoninae</taxon>
        <taxon>Labeonini</taxon>
        <taxon>Cirrhinus</taxon>
    </lineage>
</organism>
<name>A0ABR3N9Z7_9TELE</name>
<keyword evidence="3" id="KW-1185">Reference proteome</keyword>
<dbReference type="Proteomes" id="UP001558613">
    <property type="component" value="Unassembled WGS sequence"/>
</dbReference>
<reference evidence="2 3" key="1">
    <citation type="submission" date="2023-09" db="EMBL/GenBank/DDBJ databases">
        <authorList>
            <person name="Wang M."/>
        </authorList>
    </citation>
    <scope>NUCLEOTIDE SEQUENCE [LARGE SCALE GENOMIC DNA]</scope>
    <source>
        <strain evidence="2">GT-2023</strain>
        <tissue evidence="2">Liver</tissue>
    </source>
</reference>
<protein>
    <submittedName>
        <fullName evidence="2">Uncharacterized protein</fullName>
    </submittedName>
</protein>
<accession>A0ABR3N9Z7</accession>
<evidence type="ECO:0000313" key="3">
    <source>
        <dbReference type="Proteomes" id="UP001558613"/>
    </source>
</evidence>
<proteinExistence type="predicted"/>